<dbReference type="OrthoDB" id="677839at2"/>
<evidence type="ECO:0000313" key="1">
    <source>
        <dbReference type="EMBL" id="SDG32090.1"/>
    </source>
</evidence>
<keyword evidence="2" id="KW-1185">Reference proteome</keyword>
<dbReference type="STRING" id="405671.SAMN05421827_105127"/>
<name>A0A1G7TBW9_9SPHI</name>
<dbReference type="AlphaFoldDB" id="A0A1G7TBW9"/>
<evidence type="ECO:0000313" key="2">
    <source>
        <dbReference type="Proteomes" id="UP000199643"/>
    </source>
</evidence>
<accession>A0A1G7TBW9</accession>
<proteinExistence type="predicted"/>
<sequence length="134" mass="15304">MEKITTPQLVKIKILMNQQGLIEFSPELAKSFSDGRTTSVREMYGHEAWLLIKHLDDGGKEPTAKEKMQRKILSMAHEQGWKLPGGKINMAKVNGWCMKYGVPVHKPFNDYSELELPALVTQFEKMYAKHLSSI</sequence>
<dbReference type="EMBL" id="FNCH01000005">
    <property type="protein sequence ID" value="SDG32090.1"/>
    <property type="molecule type" value="Genomic_DNA"/>
</dbReference>
<organism evidence="1 2">
    <name type="scientific">Pedobacter terrae</name>
    <dbReference type="NCBI Taxonomy" id="405671"/>
    <lineage>
        <taxon>Bacteria</taxon>
        <taxon>Pseudomonadati</taxon>
        <taxon>Bacteroidota</taxon>
        <taxon>Sphingobacteriia</taxon>
        <taxon>Sphingobacteriales</taxon>
        <taxon>Sphingobacteriaceae</taxon>
        <taxon>Pedobacter</taxon>
    </lineage>
</organism>
<dbReference type="Proteomes" id="UP000199643">
    <property type="component" value="Unassembled WGS sequence"/>
</dbReference>
<gene>
    <name evidence="1" type="ORF">SAMN05421827_105127</name>
</gene>
<dbReference type="RefSeq" id="WP_090498787.1">
    <property type="nucleotide sequence ID" value="NZ_FNCH01000005.1"/>
</dbReference>
<reference evidence="2" key="1">
    <citation type="submission" date="2016-10" db="EMBL/GenBank/DDBJ databases">
        <authorList>
            <person name="Varghese N."/>
            <person name="Submissions S."/>
        </authorList>
    </citation>
    <scope>NUCLEOTIDE SEQUENCE [LARGE SCALE GENOMIC DNA]</scope>
    <source>
        <strain evidence="2">DSM 17933</strain>
    </source>
</reference>
<protein>
    <submittedName>
        <fullName evidence="1">Uncharacterized protein</fullName>
    </submittedName>
</protein>